<evidence type="ECO:0000313" key="1">
    <source>
        <dbReference type="EMBL" id="KAK4045301.1"/>
    </source>
</evidence>
<organism evidence="1 2">
    <name type="scientific">Daphnia magna</name>
    <dbReference type="NCBI Taxonomy" id="35525"/>
    <lineage>
        <taxon>Eukaryota</taxon>
        <taxon>Metazoa</taxon>
        <taxon>Ecdysozoa</taxon>
        <taxon>Arthropoda</taxon>
        <taxon>Crustacea</taxon>
        <taxon>Branchiopoda</taxon>
        <taxon>Diplostraca</taxon>
        <taxon>Cladocera</taxon>
        <taxon>Anomopoda</taxon>
        <taxon>Daphniidae</taxon>
        <taxon>Daphnia</taxon>
    </lineage>
</organism>
<reference evidence="1 2" key="1">
    <citation type="journal article" date="2023" name="Nucleic Acids Res.">
        <title>The hologenome of Daphnia magna reveals possible DNA methylation and microbiome-mediated evolution of the host genome.</title>
        <authorList>
            <person name="Chaturvedi A."/>
            <person name="Li X."/>
            <person name="Dhandapani V."/>
            <person name="Marshall H."/>
            <person name="Kissane S."/>
            <person name="Cuenca-Cambronero M."/>
            <person name="Asole G."/>
            <person name="Calvet F."/>
            <person name="Ruiz-Romero M."/>
            <person name="Marangio P."/>
            <person name="Guigo R."/>
            <person name="Rago D."/>
            <person name="Mirbahai L."/>
            <person name="Eastwood N."/>
            <person name="Colbourne J.K."/>
            <person name="Zhou J."/>
            <person name="Mallon E."/>
            <person name="Orsini L."/>
        </authorList>
    </citation>
    <scope>NUCLEOTIDE SEQUENCE [LARGE SCALE GENOMIC DNA]</scope>
    <source>
        <strain evidence="1">LRV0_1</strain>
    </source>
</reference>
<proteinExistence type="predicted"/>
<accession>A0ABR0B9P3</accession>
<dbReference type="Proteomes" id="UP001234178">
    <property type="component" value="Unassembled WGS sequence"/>
</dbReference>
<sequence length="204" mass="22781">MGTHASDTLAPVFMRRDDGGSFKTMKSDQISAILKELELKLGRFEIGRMSIAAGGDLLIRPNSKTQQEELMKISKVLNYSIDLHHTKDDIRQVPTGDSNEDILQTLKNEGYRVTSVYRFSYNKGAEKTPSTTVALEFEGPPPNDIFLNDLVFHPEAQRANPLRCKKCQKLDHTANHCYNAQACANIGKPHEDMANCISTPRCAN</sequence>
<comment type="caution">
    <text evidence="1">The sequence shown here is derived from an EMBL/GenBank/DDBJ whole genome shotgun (WGS) entry which is preliminary data.</text>
</comment>
<evidence type="ECO:0008006" key="3">
    <source>
        <dbReference type="Google" id="ProtNLM"/>
    </source>
</evidence>
<gene>
    <name evidence="1" type="ORF">OUZ56_032839</name>
</gene>
<protein>
    <recommendedName>
        <fullName evidence="3">Pre-C2HC domain-containing protein</fullName>
    </recommendedName>
</protein>
<name>A0ABR0B9P3_9CRUS</name>
<evidence type="ECO:0000313" key="2">
    <source>
        <dbReference type="Proteomes" id="UP001234178"/>
    </source>
</evidence>
<dbReference type="EMBL" id="JAOYFB010000042">
    <property type="protein sequence ID" value="KAK4045301.1"/>
    <property type="molecule type" value="Genomic_DNA"/>
</dbReference>
<keyword evidence="2" id="KW-1185">Reference proteome</keyword>